<sequence>MGEKVKEKFSLLIKDIKEEEKFGQALLVLKKASDKFQDKHIFPQTVARLYYTGGTYPNFKKAEKWAKEAIDTAPNNSYAADTLGQVYKNQLLRKAKLLNQVIEMGNKAFEAFKDVEIKAEKELDPEWSEPDNPGNVSVSFNNRGHFGFIQVAKILSEKCKHFNPFKEILKLKVEATFEFFEWYLNYSKPDRITEEPDYFWKDVASCYEAYTAKDAADSTSFPALLDCLNHGLFVSKERRAFKSEVTEKTQTDLEQIRDELKTIHEENVEDVKVAERYILSNIILSQKVPHSPKHPPVRELQSILQLLMATREHNRDPEFYLLVLLLFWPEEKLQTSQENDNEELNEPDTDVDQLQDQTTEEADIIEEDIGEESEQSSAGKFDPDLERYVNLMEKAYDNVYSKYLRGRYLLPLFFLGKGSGLSRWIHKSRLDAVVERTVDTELGTDLSDPNSNKTKRWKITDKWNSGEVWQMSEIQKMLQPVQIENFTVKQSREEAKVSVGFGGKQKSARECQSGRSAENSVRFYLGFNIRGPVVFEVEAP</sequence>
<accession>A0AAV9SCC7</accession>
<dbReference type="GO" id="GO:0005737">
    <property type="term" value="C:cytoplasm"/>
    <property type="evidence" value="ECO:0007669"/>
    <property type="project" value="TreeGrafter"/>
</dbReference>
<dbReference type="AlphaFoldDB" id="A0AAV9SCC7"/>
<proteinExistence type="predicted"/>
<dbReference type="InterPro" id="IPR011990">
    <property type="entry name" value="TPR-like_helical_dom_sf"/>
</dbReference>
<evidence type="ECO:0000313" key="2">
    <source>
        <dbReference type="EMBL" id="KAK5618898.1"/>
    </source>
</evidence>
<dbReference type="Proteomes" id="UP001311232">
    <property type="component" value="Unassembled WGS sequence"/>
</dbReference>
<dbReference type="Gene3D" id="1.25.40.10">
    <property type="entry name" value="Tetratricopeptide repeat domain"/>
    <property type="match status" value="1"/>
</dbReference>
<protein>
    <submittedName>
        <fullName evidence="2">Uncharacterized protein</fullName>
    </submittedName>
</protein>
<name>A0AAV9SCC7_9TELE</name>
<comment type="caution">
    <text evidence="2">The sequence shown here is derived from an EMBL/GenBank/DDBJ whole genome shotgun (WGS) entry which is preliminary data.</text>
</comment>
<gene>
    <name evidence="2" type="ORF">CRENBAI_008468</name>
</gene>
<evidence type="ECO:0000313" key="3">
    <source>
        <dbReference type="Proteomes" id="UP001311232"/>
    </source>
</evidence>
<dbReference type="PANTHER" id="PTHR16155:SF18">
    <property type="entry name" value="STERILE ALPHA MOTIF DOMAIN-CONTAINING PROTEIN 9-LIKE"/>
    <property type="match status" value="1"/>
</dbReference>
<organism evidence="2 3">
    <name type="scientific">Crenichthys baileyi</name>
    <name type="common">White River springfish</name>
    <dbReference type="NCBI Taxonomy" id="28760"/>
    <lineage>
        <taxon>Eukaryota</taxon>
        <taxon>Metazoa</taxon>
        <taxon>Chordata</taxon>
        <taxon>Craniata</taxon>
        <taxon>Vertebrata</taxon>
        <taxon>Euteleostomi</taxon>
        <taxon>Actinopterygii</taxon>
        <taxon>Neopterygii</taxon>
        <taxon>Teleostei</taxon>
        <taxon>Neoteleostei</taxon>
        <taxon>Acanthomorphata</taxon>
        <taxon>Ovalentaria</taxon>
        <taxon>Atherinomorphae</taxon>
        <taxon>Cyprinodontiformes</taxon>
        <taxon>Goodeidae</taxon>
        <taxon>Crenichthys</taxon>
    </lineage>
</organism>
<feature type="compositionally biased region" description="Acidic residues" evidence="1">
    <location>
        <begin position="339"/>
        <end position="355"/>
    </location>
</feature>
<reference evidence="2 3" key="1">
    <citation type="submission" date="2021-06" db="EMBL/GenBank/DDBJ databases">
        <authorList>
            <person name="Palmer J.M."/>
        </authorList>
    </citation>
    <scope>NUCLEOTIDE SEQUENCE [LARGE SCALE GENOMIC DNA]</scope>
    <source>
        <strain evidence="2 3">MEX-2019</strain>
        <tissue evidence="2">Muscle</tissue>
    </source>
</reference>
<dbReference type="EMBL" id="JAHHUM010000595">
    <property type="protein sequence ID" value="KAK5618898.1"/>
    <property type="molecule type" value="Genomic_DNA"/>
</dbReference>
<feature type="region of interest" description="Disordered" evidence="1">
    <location>
        <begin position="336"/>
        <end position="355"/>
    </location>
</feature>
<evidence type="ECO:0000256" key="1">
    <source>
        <dbReference type="SAM" id="MobiDB-lite"/>
    </source>
</evidence>
<dbReference type="PANTHER" id="PTHR16155">
    <property type="entry name" value="DED DOMAIN-CONTAINING PROTEIN"/>
    <property type="match status" value="1"/>
</dbReference>
<keyword evidence="3" id="KW-1185">Reference proteome</keyword>